<dbReference type="Gene3D" id="3.40.630.10">
    <property type="entry name" value="Zn peptidases"/>
    <property type="match status" value="1"/>
</dbReference>
<dbReference type="GO" id="GO:0005576">
    <property type="term" value="C:extracellular region"/>
    <property type="evidence" value="ECO:0007669"/>
    <property type="project" value="UniProtKB-SubCell"/>
</dbReference>
<keyword evidence="12" id="KW-0256">Endoplasmic reticulum</keyword>
<evidence type="ECO:0000256" key="9">
    <source>
        <dbReference type="ARBA" id="ARBA00022723"/>
    </source>
</evidence>
<dbReference type="EMBL" id="FUYZ01000001">
    <property type="protein sequence ID" value="SKB60232.1"/>
    <property type="molecule type" value="Genomic_DNA"/>
</dbReference>
<protein>
    <recommendedName>
        <fullName evidence="5">Carboxypeptidase Q</fullName>
    </recommendedName>
    <alternativeName>
        <fullName evidence="20">Plasma glutamate carboxypeptidase</fullName>
    </alternativeName>
</protein>
<keyword evidence="8" id="KW-0645">Protease</keyword>
<dbReference type="Proteomes" id="UP000191112">
    <property type="component" value="Unassembled WGS sequence"/>
</dbReference>
<dbReference type="PANTHER" id="PTHR12053">
    <property type="entry name" value="PROTEASE FAMILY M28 PLASMA GLUTAMATE CARBOXYPEPTIDASE-RELATED"/>
    <property type="match status" value="1"/>
</dbReference>
<comment type="subcellular location">
    <subcellularLocation>
        <location evidence="1">Endoplasmic reticulum</location>
    </subcellularLocation>
    <subcellularLocation>
        <location evidence="3">Golgi apparatus</location>
    </subcellularLocation>
    <subcellularLocation>
        <location evidence="2">Lysosome</location>
    </subcellularLocation>
    <subcellularLocation>
        <location evidence="4">Secreted</location>
    </subcellularLocation>
</comment>
<keyword evidence="10 21" id="KW-0732">Signal</keyword>
<keyword evidence="17" id="KW-0325">Glycoprotein</keyword>
<evidence type="ECO:0000256" key="14">
    <source>
        <dbReference type="ARBA" id="ARBA00023034"/>
    </source>
</evidence>
<dbReference type="InterPro" id="IPR007484">
    <property type="entry name" value="Peptidase_M28"/>
</dbReference>
<keyword evidence="7 23" id="KW-0121">Carboxypeptidase</keyword>
<keyword evidence="9" id="KW-0479">Metal-binding</keyword>
<keyword evidence="24" id="KW-1185">Reference proteome</keyword>
<keyword evidence="15" id="KW-0482">Metalloprotease</keyword>
<evidence type="ECO:0000256" key="8">
    <source>
        <dbReference type="ARBA" id="ARBA00022670"/>
    </source>
</evidence>
<accession>A0A1T5CL66</accession>
<evidence type="ECO:0000256" key="5">
    <source>
        <dbReference type="ARBA" id="ARBA00014116"/>
    </source>
</evidence>
<dbReference type="GO" id="GO:0070573">
    <property type="term" value="F:metallodipeptidase activity"/>
    <property type="evidence" value="ECO:0007669"/>
    <property type="project" value="InterPro"/>
</dbReference>
<evidence type="ECO:0000256" key="17">
    <source>
        <dbReference type="ARBA" id="ARBA00023180"/>
    </source>
</evidence>
<evidence type="ECO:0000259" key="22">
    <source>
        <dbReference type="Pfam" id="PF04389"/>
    </source>
</evidence>
<evidence type="ECO:0000256" key="6">
    <source>
        <dbReference type="ARBA" id="ARBA00022525"/>
    </source>
</evidence>
<keyword evidence="11" id="KW-0378">Hydrolase</keyword>
<evidence type="ECO:0000256" key="13">
    <source>
        <dbReference type="ARBA" id="ARBA00022833"/>
    </source>
</evidence>
<dbReference type="AlphaFoldDB" id="A0A1T5CL66"/>
<keyword evidence="16" id="KW-0865">Zymogen</keyword>
<evidence type="ECO:0000256" key="4">
    <source>
        <dbReference type="ARBA" id="ARBA00004613"/>
    </source>
</evidence>
<feature type="domain" description="Peptidase M28" evidence="22">
    <location>
        <begin position="257"/>
        <end position="434"/>
    </location>
</feature>
<keyword evidence="18" id="KW-0458">Lysosome</keyword>
<dbReference type="GO" id="GO:0005764">
    <property type="term" value="C:lysosome"/>
    <property type="evidence" value="ECO:0007669"/>
    <property type="project" value="UniProtKB-SubCell"/>
</dbReference>
<dbReference type="OrthoDB" id="9769665at2"/>
<dbReference type="GO" id="GO:0006508">
    <property type="term" value="P:proteolysis"/>
    <property type="evidence" value="ECO:0007669"/>
    <property type="project" value="UniProtKB-KW"/>
</dbReference>
<dbReference type="GO" id="GO:0046872">
    <property type="term" value="F:metal ion binding"/>
    <property type="evidence" value="ECO:0007669"/>
    <property type="project" value="UniProtKB-KW"/>
</dbReference>
<dbReference type="RefSeq" id="WP_079665926.1">
    <property type="nucleotide sequence ID" value="NZ_FUYZ01000001.1"/>
</dbReference>
<evidence type="ECO:0000256" key="12">
    <source>
        <dbReference type="ARBA" id="ARBA00022824"/>
    </source>
</evidence>
<keyword evidence="13" id="KW-0862">Zinc</keyword>
<evidence type="ECO:0000313" key="24">
    <source>
        <dbReference type="Proteomes" id="UP000191112"/>
    </source>
</evidence>
<dbReference type="Pfam" id="PF04389">
    <property type="entry name" value="Peptidase_M28"/>
    <property type="match status" value="1"/>
</dbReference>
<evidence type="ECO:0000256" key="21">
    <source>
        <dbReference type="SAM" id="SignalP"/>
    </source>
</evidence>
<gene>
    <name evidence="23" type="ORF">SAMN05660477_00152</name>
</gene>
<keyword evidence="6" id="KW-0964">Secreted</keyword>
<feature type="chain" id="PRO_5012549700" description="Carboxypeptidase Q" evidence="21">
    <location>
        <begin position="19"/>
        <end position="453"/>
    </location>
</feature>
<dbReference type="GO" id="GO:0004180">
    <property type="term" value="F:carboxypeptidase activity"/>
    <property type="evidence" value="ECO:0007669"/>
    <property type="project" value="UniProtKB-KW"/>
</dbReference>
<evidence type="ECO:0000256" key="2">
    <source>
        <dbReference type="ARBA" id="ARBA00004371"/>
    </source>
</evidence>
<name>A0A1T5CL66_9FLAO</name>
<evidence type="ECO:0000256" key="18">
    <source>
        <dbReference type="ARBA" id="ARBA00023228"/>
    </source>
</evidence>
<evidence type="ECO:0000256" key="16">
    <source>
        <dbReference type="ARBA" id="ARBA00023145"/>
    </source>
</evidence>
<keyword evidence="14" id="KW-0333">Golgi apparatus</keyword>
<evidence type="ECO:0000256" key="11">
    <source>
        <dbReference type="ARBA" id="ARBA00022801"/>
    </source>
</evidence>
<evidence type="ECO:0000256" key="20">
    <source>
        <dbReference type="ARBA" id="ARBA00033328"/>
    </source>
</evidence>
<feature type="signal peptide" evidence="21">
    <location>
        <begin position="1"/>
        <end position="18"/>
    </location>
</feature>
<dbReference type="PANTHER" id="PTHR12053:SF3">
    <property type="entry name" value="CARBOXYPEPTIDASE Q"/>
    <property type="match status" value="1"/>
</dbReference>
<dbReference type="STRING" id="619805.SAMN05660477_00152"/>
<evidence type="ECO:0000313" key="23">
    <source>
        <dbReference type="EMBL" id="SKB60232.1"/>
    </source>
</evidence>
<sequence length="453" mass="49918">MKKLFFSIAISASFFAFSQTKQDSIQFRSISNLIMKDGQAYDQLYDLTKNIGHRLSGSEANAKAVKWAEQKLKEAGADKVWLEEVMVPNWYRGQESLNIKTANGSWKKIKMLSLGNSEGTKGKDLVGDLLVFNSLEDFNKVPAEEIKGKIVLFNNEFPQEFIKTMHAYGKAGTVRRVAAAEVAKKGGKAVIIRSISSAYDDVPHTGAMKYEDGVEKIPAIAIGPKSAIDLANLAKTNKLSAKINSNCTMKADVKSYNVIGEITGKESKNVIVVGGHLDSWDVGEGAHDDGAGIVQSIEALRTFKKLNLPNKNTIRVVCFANEENGVKGGITYAKAIASKGEKNIFGIESDSGGFSPRGFGLDMSEDKRNIIKSWKDLFLPYGIYDFTETYAGTDIGPMKATGTDLAGLVPDSQRYFDIHHTEEDTFEKVNRRELLLGATVMTQLIYMVDQYWK</sequence>
<evidence type="ECO:0000256" key="1">
    <source>
        <dbReference type="ARBA" id="ARBA00004240"/>
    </source>
</evidence>
<proteinExistence type="predicted"/>
<dbReference type="InterPro" id="IPR039866">
    <property type="entry name" value="CPQ"/>
</dbReference>
<evidence type="ECO:0000256" key="10">
    <source>
        <dbReference type="ARBA" id="ARBA00022729"/>
    </source>
</evidence>
<evidence type="ECO:0000256" key="3">
    <source>
        <dbReference type="ARBA" id="ARBA00004555"/>
    </source>
</evidence>
<evidence type="ECO:0000256" key="7">
    <source>
        <dbReference type="ARBA" id="ARBA00022645"/>
    </source>
</evidence>
<dbReference type="SUPFAM" id="SSF53187">
    <property type="entry name" value="Zn-dependent exopeptidases"/>
    <property type="match status" value="1"/>
</dbReference>
<dbReference type="Gene3D" id="3.50.30.30">
    <property type="match status" value="1"/>
</dbReference>
<reference evidence="23 24" key="1">
    <citation type="submission" date="2017-02" db="EMBL/GenBank/DDBJ databases">
        <authorList>
            <person name="Peterson S.W."/>
        </authorList>
    </citation>
    <scope>NUCLEOTIDE SEQUENCE [LARGE SCALE GENOMIC DNA]</scope>
    <source>
        <strain evidence="23 24">DSM 22323</strain>
    </source>
</reference>
<evidence type="ECO:0000256" key="15">
    <source>
        <dbReference type="ARBA" id="ARBA00023049"/>
    </source>
</evidence>
<comment type="subunit">
    <text evidence="19">Homodimer. The monomeric form is inactive while the homodimer is active.</text>
</comment>
<organism evidence="23 24">
    <name type="scientific">Soonwooa buanensis</name>
    <dbReference type="NCBI Taxonomy" id="619805"/>
    <lineage>
        <taxon>Bacteria</taxon>
        <taxon>Pseudomonadati</taxon>
        <taxon>Bacteroidota</taxon>
        <taxon>Flavobacteriia</taxon>
        <taxon>Flavobacteriales</taxon>
        <taxon>Weeksellaceae</taxon>
        <taxon>Chryseobacterium group</taxon>
        <taxon>Soonwooa</taxon>
    </lineage>
</organism>
<evidence type="ECO:0000256" key="19">
    <source>
        <dbReference type="ARBA" id="ARBA00025833"/>
    </source>
</evidence>